<reference evidence="3 4" key="1">
    <citation type="submission" date="2024-09" db="EMBL/GenBank/DDBJ databases">
        <title>The Natural Products Discovery Center: Release of the First 8490 Sequenced Strains for Exploring Actinobacteria Biosynthetic Diversity.</title>
        <authorList>
            <person name="Kalkreuter E."/>
            <person name="Kautsar S.A."/>
            <person name="Yang D."/>
            <person name="Bader C.D."/>
            <person name="Teijaro C.N."/>
            <person name="Fluegel L."/>
            <person name="Davis C.M."/>
            <person name="Simpson J.R."/>
            <person name="Lauterbach L."/>
            <person name="Steele A.D."/>
            <person name="Gui C."/>
            <person name="Meng S."/>
            <person name="Li G."/>
            <person name="Viehrig K."/>
            <person name="Ye F."/>
            <person name="Su P."/>
            <person name="Kiefer A.F."/>
            <person name="Nichols A."/>
            <person name="Cepeda A.J."/>
            <person name="Yan W."/>
            <person name="Fan B."/>
            <person name="Jiang Y."/>
            <person name="Adhikari A."/>
            <person name="Zheng C.-J."/>
            <person name="Schuster L."/>
            <person name="Cowan T.M."/>
            <person name="Smanski M.J."/>
            <person name="Chevrette M.G."/>
            <person name="De Carvalho L.P.S."/>
            <person name="Shen B."/>
        </authorList>
    </citation>
    <scope>NUCLEOTIDE SEQUENCE [LARGE SCALE GENOMIC DNA]</scope>
    <source>
        <strain evidence="3 4">NPDC058753</strain>
    </source>
</reference>
<dbReference type="PANTHER" id="PTHR43669:SF3">
    <property type="entry name" value="ALCOHOL DEHYDROGENASE, PUTATIVE (AFU_ORTHOLOGUE AFUA_3G03445)-RELATED"/>
    <property type="match status" value="1"/>
</dbReference>
<dbReference type="InterPro" id="IPR036291">
    <property type="entry name" value="NAD(P)-bd_dom_sf"/>
</dbReference>
<accession>A0ABW6GEP7</accession>
<dbReference type="EC" id="1.-.-.-" evidence="3"/>
<name>A0ABW6GEP7_9ACTN</name>
<comment type="similarity">
    <text evidence="1">Belongs to the short-chain dehydrogenases/reductases (SDR) family.</text>
</comment>
<dbReference type="Pfam" id="PF00106">
    <property type="entry name" value="adh_short"/>
    <property type="match status" value="1"/>
</dbReference>
<dbReference type="GO" id="GO:0016491">
    <property type="term" value="F:oxidoreductase activity"/>
    <property type="evidence" value="ECO:0007669"/>
    <property type="project" value="UniProtKB-KW"/>
</dbReference>
<gene>
    <name evidence="3" type="ORF">ACFW6T_04250</name>
</gene>
<keyword evidence="4" id="KW-1185">Reference proteome</keyword>
<dbReference type="PANTHER" id="PTHR43669">
    <property type="entry name" value="5-KETO-D-GLUCONATE 5-REDUCTASE"/>
    <property type="match status" value="1"/>
</dbReference>
<dbReference type="RefSeq" id="WP_380320580.1">
    <property type="nucleotide sequence ID" value="NZ_JBHYPW010000011.1"/>
</dbReference>
<protein>
    <submittedName>
        <fullName evidence="3">SDR family oxidoreductase</fullName>
        <ecNumber evidence="3">1.-.-.-</ecNumber>
    </submittedName>
</protein>
<organism evidence="3 4">
    <name type="scientific">Kitasatospora phosalacinea</name>
    <dbReference type="NCBI Taxonomy" id="2065"/>
    <lineage>
        <taxon>Bacteria</taxon>
        <taxon>Bacillati</taxon>
        <taxon>Actinomycetota</taxon>
        <taxon>Actinomycetes</taxon>
        <taxon>Kitasatosporales</taxon>
        <taxon>Streptomycetaceae</taxon>
        <taxon>Kitasatospora</taxon>
    </lineage>
</organism>
<sequence length="242" mass="25208">MELTDRVLVVTGAGRGTGRALALRAGRLGARVLLSARSAETARTVAAEVTADSGADAEGLPCDLADPASVRAFAAAVAARTDRVDVLVNNAARYLPGPDLLDADDEAIADTLASGATGTVLVTRHLLPLLRASAAADVVNLVSAVAEPRNHRSDAHPAFYAAKAAQAGFADVLSARLRPEGIRVISLYPPDFTDADPLAPSWGTAPRTAADPLTTQSVTDCVLFALSQPRDCFVRSFHFEQL</sequence>
<evidence type="ECO:0000313" key="4">
    <source>
        <dbReference type="Proteomes" id="UP001599542"/>
    </source>
</evidence>
<comment type="caution">
    <text evidence="3">The sequence shown here is derived from an EMBL/GenBank/DDBJ whole genome shotgun (WGS) entry which is preliminary data.</text>
</comment>
<dbReference type="Gene3D" id="3.40.50.720">
    <property type="entry name" value="NAD(P)-binding Rossmann-like Domain"/>
    <property type="match status" value="1"/>
</dbReference>
<dbReference type="EMBL" id="JBHYPX010000005">
    <property type="protein sequence ID" value="MFE1351182.1"/>
    <property type="molecule type" value="Genomic_DNA"/>
</dbReference>
<dbReference type="SUPFAM" id="SSF51735">
    <property type="entry name" value="NAD(P)-binding Rossmann-fold domains"/>
    <property type="match status" value="1"/>
</dbReference>
<evidence type="ECO:0000256" key="2">
    <source>
        <dbReference type="ARBA" id="ARBA00023002"/>
    </source>
</evidence>
<dbReference type="Proteomes" id="UP001599542">
    <property type="component" value="Unassembled WGS sequence"/>
</dbReference>
<dbReference type="CDD" id="cd05233">
    <property type="entry name" value="SDR_c"/>
    <property type="match status" value="1"/>
</dbReference>
<dbReference type="InterPro" id="IPR002347">
    <property type="entry name" value="SDR_fam"/>
</dbReference>
<dbReference type="PRINTS" id="PR00081">
    <property type="entry name" value="GDHRDH"/>
</dbReference>
<proteinExistence type="inferred from homology"/>
<evidence type="ECO:0000256" key="1">
    <source>
        <dbReference type="ARBA" id="ARBA00006484"/>
    </source>
</evidence>
<keyword evidence="2 3" id="KW-0560">Oxidoreductase</keyword>
<evidence type="ECO:0000313" key="3">
    <source>
        <dbReference type="EMBL" id="MFE1351182.1"/>
    </source>
</evidence>